<comment type="caution">
    <text evidence="9">The sequence shown here is derived from an EMBL/GenBank/DDBJ whole genome shotgun (WGS) entry which is preliminary data.</text>
</comment>
<evidence type="ECO:0000256" key="3">
    <source>
        <dbReference type="ARBA" id="ARBA00022630"/>
    </source>
</evidence>
<dbReference type="HAMAP" id="MF_01229">
    <property type="entry name" value="Alkanesulf_monooxygen"/>
    <property type="match status" value="1"/>
</dbReference>
<accession>A0AAW9QBI7</accession>
<dbReference type="GO" id="GO:0008726">
    <property type="term" value="F:alkanesulfonate monooxygenase activity"/>
    <property type="evidence" value="ECO:0007669"/>
    <property type="project" value="UniProtKB-UniRule"/>
</dbReference>
<evidence type="ECO:0000256" key="2">
    <source>
        <dbReference type="ARBA" id="ARBA00012113"/>
    </source>
</evidence>
<dbReference type="PANTHER" id="PTHR42847">
    <property type="entry name" value="ALKANESULFONATE MONOOXYGENASE"/>
    <property type="match status" value="1"/>
</dbReference>
<proteinExistence type="inferred from homology"/>
<feature type="domain" description="Luciferase-like" evidence="8">
    <location>
        <begin position="4"/>
        <end position="334"/>
    </location>
</feature>
<dbReference type="CDD" id="cd01094">
    <property type="entry name" value="Alkanesulfonate_monoxygenase"/>
    <property type="match status" value="1"/>
</dbReference>
<evidence type="ECO:0000256" key="6">
    <source>
        <dbReference type="ARBA" id="ARBA00023033"/>
    </source>
</evidence>
<evidence type="ECO:0000256" key="7">
    <source>
        <dbReference type="HAMAP-Rule" id="MF_01229"/>
    </source>
</evidence>
<evidence type="ECO:0000256" key="5">
    <source>
        <dbReference type="ARBA" id="ARBA00023002"/>
    </source>
</evidence>
<evidence type="ECO:0000256" key="1">
    <source>
        <dbReference type="ARBA" id="ARBA00007044"/>
    </source>
</evidence>
<dbReference type="Gene3D" id="3.20.20.30">
    <property type="entry name" value="Luciferase-like domain"/>
    <property type="match status" value="1"/>
</dbReference>
<dbReference type="EMBL" id="JAZIBG010000019">
    <property type="protein sequence ID" value="MEF7613563.1"/>
    <property type="molecule type" value="Genomic_DNA"/>
</dbReference>
<name>A0AAW9QBI7_9BURK</name>
<reference evidence="9 10" key="1">
    <citation type="submission" date="2024-02" db="EMBL/GenBank/DDBJ databases">
        <title>Genome sequence of Aquincola sp. MAHUQ-54.</title>
        <authorList>
            <person name="Huq M.A."/>
        </authorList>
    </citation>
    <scope>NUCLEOTIDE SEQUENCE [LARGE SCALE GENOMIC DNA]</scope>
    <source>
        <strain evidence="9 10">MAHUQ-54</strain>
    </source>
</reference>
<evidence type="ECO:0000256" key="4">
    <source>
        <dbReference type="ARBA" id="ARBA00022643"/>
    </source>
</evidence>
<dbReference type="AlphaFoldDB" id="A0AAW9QBI7"/>
<dbReference type="GO" id="GO:0046306">
    <property type="term" value="P:alkanesulfonate catabolic process"/>
    <property type="evidence" value="ECO:0007669"/>
    <property type="project" value="TreeGrafter"/>
</dbReference>
<dbReference type="Proteomes" id="UP001336250">
    <property type="component" value="Unassembled WGS sequence"/>
</dbReference>
<dbReference type="InterPro" id="IPR050172">
    <property type="entry name" value="SsuD_RutA_monooxygenase"/>
</dbReference>
<keyword evidence="3 7" id="KW-0285">Flavoprotein</keyword>
<keyword evidence="5 7" id="KW-0560">Oxidoreductase</keyword>
<dbReference type="NCBIfam" id="TIGR03565">
    <property type="entry name" value="alk_sulf_monoox"/>
    <property type="match status" value="1"/>
</dbReference>
<dbReference type="InterPro" id="IPR036661">
    <property type="entry name" value="Luciferase-like_sf"/>
</dbReference>
<protein>
    <recommendedName>
        <fullName evidence="2 7">Alkanesulfonate monooxygenase</fullName>
        <ecNumber evidence="2 7">1.14.14.5</ecNumber>
    </recommendedName>
    <alternativeName>
        <fullName evidence="7">FMNH2-dependent aliphatic sulfonate monooxygenase</fullName>
    </alternativeName>
</protein>
<gene>
    <name evidence="7 9" type="primary">ssuD</name>
    <name evidence="9" type="ORF">V4F39_06525</name>
</gene>
<comment type="catalytic activity">
    <reaction evidence="7">
        <text>an alkanesulfonate + FMNH2 + O2 = an aldehyde + FMN + sulfite + H2O + 2 H(+)</text>
        <dbReference type="Rhea" id="RHEA:23064"/>
        <dbReference type="ChEBI" id="CHEBI:15377"/>
        <dbReference type="ChEBI" id="CHEBI:15378"/>
        <dbReference type="ChEBI" id="CHEBI:15379"/>
        <dbReference type="ChEBI" id="CHEBI:17359"/>
        <dbReference type="ChEBI" id="CHEBI:17478"/>
        <dbReference type="ChEBI" id="CHEBI:57618"/>
        <dbReference type="ChEBI" id="CHEBI:58210"/>
        <dbReference type="ChEBI" id="CHEBI:134249"/>
        <dbReference type="EC" id="1.14.14.5"/>
    </reaction>
</comment>
<dbReference type="Pfam" id="PF00296">
    <property type="entry name" value="Bac_luciferase"/>
    <property type="match status" value="1"/>
</dbReference>
<dbReference type="InterPro" id="IPR019911">
    <property type="entry name" value="Alkanesulphonate_mOase_FMN-dep"/>
</dbReference>
<evidence type="ECO:0000313" key="9">
    <source>
        <dbReference type="EMBL" id="MEF7613563.1"/>
    </source>
</evidence>
<dbReference type="RefSeq" id="WP_332288506.1">
    <property type="nucleotide sequence ID" value="NZ_JAZIBG010000019.1"/>
</dbReference>
<evidence type="ECO:0000259" key="8">
    <source>
        <dbReference type="Pfam" id="PF00296"/>
    </source>
</evidence>
<comment type="function">
    <text evidence="7">Catalyzes the desulfonation of aliphatic sulfonates.</text>
</comment>
<comment type="similarity">
    <text evidence="1 7">Belongs to the SsuD family.</text>
</comment>
<dbReference type="SUPFAM" id="SSF51679">
    <property type="entry name" value="Bacterial luciferase-like"/>
    <property type="match status" value="1"/>
</dbReference>
<dbReference type="EC" id="1.14.14.5" evidence="2 7"/>
<dbReference type="NCBIfam" id="NF001939">
    <property type="entry name" value="PRK00719.1"/>
    <property type="match status" value="1"/>
</dbReference>
<organism evidence="9 10">
    <name type="scientific">Aquincola agrisoli</name>
    <dbReference type="NCBI Taxonomy" id="3119538"/>
    <lineage>
        <taxon>Bacteria</taxon>
        <taxon>Pseudomonadati</taxon>
        <taxon>Pseudomonadota</taxon>
        <taxon>Betaproteobacteria</taxon>
        <taxon>Burkholderiales</taxon>
        <taxon>Sphaerotilaceae</taxon>
        <taxon>Aquincola</taxon>
    </lineage>
</organism>
<keyword evidence="6 7" id="KW-0503">Monooxygenase</keyword>
<dbReference type="PANTHER" id="PTHR42847:SF4">
    <property type="entry name" value="ALKANESULFONATE MONOOXYGENASE-RELATED"/>
    <property type="match status" value="1"/>
</dbReference>
<evidence type="ECO:0000313" key="10">
    <source>
        <dbReference type="Proteomes" id="UP001336250"/>
    </source>
</evidence>
<sequence length="392" mass="42834">MTLKILWFIPTHGDSRYLGTAHGGRQADFNYFKQVAVAADTLGYEGVLIPTGKSCEDPWTVASSLIDATRRLKFLVALRPGLMTPVQQARIAATFDRLSGGRLLLNLVTGGDAEELEGDGLFLSHADRYKLSQEFLAIWREVLTRSHEGTPFDYQGDHLRVKGAKLLYPPVQAPYPPLFFGGSSPEAHDLAARQLDTYLTWGEPPAAVAAKVADIRERAAALGRTLTYGIRLHVIVRETEDEAWAAARDLVKHLDPATVAAAQKKFASMDSEGQRRMAALHGGRFDPGDIRKGLEVHPHLWAGVGLVRGGAGTALVGNPQQVASLIKEYADLGLEYFVLSGYPHLEEAYRFAELVFPLLPLSLREKLVQPRLTGPFGEIVANSYVPQTASAS</sequence>
<keyword evidence="10" id="KW-1185">Reference proteome</keyword>
<dbReference type="InterPro" id="IPR011251">
    <property type="entry name" value="Luciferase-like_dom"/>
</dbReference>
<keyword evidence="4 7" id="KW-0288">FMN</keyword>